<feature type="region of interest" description="Disordered" evidence="3">
    <location>
        <begin position="1"/>
        <end position="23"/>
    </location>
</feature>
<sequence length="552" mass="60754">MPAAVDARLDKQNRRASRSPLIGSQLSTKTTRRSSCLCPLILSLYIAASPCVFLFVTSTESSHVVPNLCRLMDQPLYCRCDVEDFADDATDVFCYVTRPITPDHVVFNSFRGHASVVSLGFNALNLKHKLTFVPSGALRHCSRLERLKFTQSDLGALKTHSFHNLTRLAWLSLDSNSITTLGKECIADLPRLKRLELGDNMLTVVPAGSFRGLPALTQVFLERNEIGNVEDYAFEELSNVRELDLSDNVIENLTERTFKGLSRAVRLDLFRNKIGRLGARVFGAMPALVELDLKYNGVAEVDPLAFEGLPQLNILYMAFNRLRVLPAQMFAGAPNLLSVDLSQNELLTLTWRTVQDLRKIDTQSFHMGLIGNKFLCDCRLAWVQRLQNATLNGKFHRELRDITCCNDGASGNASCGTQVAGLSLAELQCSEDYEPQGLPSPSRYDQDRTESGGALEEVDDFSAGAKIRRTRPVSELKPEVGDDPARPEGKAAEVNEKDVVVVPSNAKAAASEAVFSRGSPGSIAGAASRCLPDELVSCLLLCLCLRFLNKLL</sequence>
<dbReference type="PANTHER" id="PTHR24366">
    <property type="entry name" value="IG(IMMUNOGLOBULIN) AND LRR(LEUCINE RICH REPEAT) DOMAINS"/>
    <property type="match status" value="1"/>
</dbReference>
<organism evidence="4">
    <name type="scientific">Rhipicephalus appendiculatus</name>
    <name type="common">Brown ear tick</name>
    <dbReference type="NCBI Taxonomy" id="34631"/>
    <lineage>
        <taxon>Eukaryota</taxon>
        <taxon>Metazoa</taxon>
        <taxon>Ecdysozoa</taxon>
        <taxon>Arthropoda</taxon>
        <taxon>Chelicerata</taxon>
        <taxon>Arachnida</taxon>
        <taxon>Acari</taxon>
        <taxon>Parasitiformes</taxon>
        <taxon>Ixodida</taxon>
        <taxon>Ixodoidea</taxon>
        <taxon>Ixodidae</taxon>
        <taxon>Rhipicephalinae</taxon>
        <taxon>Rhipicephalus</taxon>
        <taxon>Rhipicephalus</taxon>
    </lineage>
</organism>
<evidence type="ECO:0000313" key="4">
    <source>
        <dbReference type="EMBL" id="JAP79514.1"/>
    </source>
</evidence>
<evidence type="ECO:0000256" key="2">
    <source>
        <dbReference type="ARBA" id="ARBA00022737"/>
    </source>
</evidence>
<feature type="region of interest" description="Disordered" evidence="3">
    <location>
        <begin position="472"/>
        <end position="495"/>
    </location>
</feature>
<name>A0A131YJP4_RHIAP</name>
<dbReference type="EMBL" id="GEDV01009043">
    <property type="protein sequence ID" value="JAP79514.1"/>
    <property type="molecule type" value="Transcribed_RNA"/>
</dbReference>
<dbReference type="InterPro" id="IPR001611">
    <property type="entry name" value="Leu-rich_rpt"/>
</dbReference>
<keyword evidence="4" id="KW-0472">Membrane</keyword>
<accession>A0A131YJP4</accession>
<keyword evidence="2" id="KW-0677">Repeat</keyword>
<dbReference type="AlphaFoldDB" id="A0A131YJP4"/>
<dbReference type="InterPro" id="IPR032675">
    <property type="entry name" value="LRR_dom_sf"/>
</dbReference>
<dbReference type="Pfam" id="PF13855">
    <property type="entry name" value="LRR_8"/>
    <property type="match status" value="2"/>
</dbReference>
<keyword evidence="1" id="KW-0433">Leucine-rich repeat</keyword>
<reference evidence="4" key="1">
    <citation type="journal article" date="2016" name="Ticks Tick Borne Dis.">
        <title>De novo assembly and annotation of the salivary gland transcriptome of Rhipicephalus appendiculatus male and female ticks during blood feeding.</title>
        <authorList>
            <person name="de Castro M.H."/>
            <person name="de Klerk D."/>
            <person name="Pienaar R."/>
            <person name="Latif A.A."/>
            <person name="Rees D.J."/>
            <person name="Mans B.J."/>
        </authorList>
    </citation>
    <scope>NUCLEOTIDE SEQUENCE</scope>
    <source>
        <tissue evidence="4">Salivary glands</tissue>
    </source>
</reference>
<dbReference type="SMART" id="SM00369">
    <property type="entry name" value="LRR_TYP"/>
    <property type="match status" value="7"/>
</dbReference>
<keyword evidence="4" id="KW-0812">Transmembrane</keyword>
<dbReference type="Gene3D" id="3.80.10.10">
    <property type="entry name" value="Ribonuclease Inhibitor"/>
    <property type="match status" value="2"/>
</dbReference>
<dbReference type="SUPFAM" id="SSF52058">
    <property type="entry name" value="L domain-like"/>
    <property type="match status" value="1"/>
</dbReference>
<protein>
    <submittedName>
        <fullName evidence="4">Leucine-rich transmembrane protein</fullName>
    </submittedName>
</protein>
<evidence type="ECO:0000256" key="1">
    <source>
        <dbReference type="ARBA" id="ARBA00022614"/>
    </source>
</evidence>
<dbReference type="InterPro" id="IPR003591">
    <property type="entry name" value="Leu-rich_rpt_typical-subtyp"/>
</dbReference>
<proteinExistence type="predicted"/>
<dbReference type="PANTHER" id="PTHR24366:SF171">
    <property type="entry name" value="LEUCINE RICH REPEAT NEURONAL 4"/>
    <property type="match status" value="1"/>
</dbReference>
<evidence type="ECO:0000256" key="3">
    <source>
        <dbReference type="SAM" id="MobiDB-lite"/>
    </source>
</evidence>